<name>A0A3N4Z6L0_9MICO</name>
<dbReference type="InterPro" id="IPR039425">
    <property type="entry name" value="RNA_pol_sigma-70-like"/>
</dbReference>
<evidence type="ECO:0000313" key="7">
    <source>
        <dbReference type="EMBL" id="RPF29049.1"/>
    </source>
</evidence>
<dbReference type="Gene3D" id="1.10.1740.10">
    <property type="match status" value="1"/>
</dbReference>
<keyword evidence="8" id="KW-1185">Reference proteome</keyword>
<dbReference type="Proteomes" id="UP000280726">
    <property type="component" value="Unassembled WGS sequence"/>
</dbReference>
<evidence type="ECO:0000256" key="1">
    <source>
        <dbReference type="ARBA" id="ARBA00010641"/>
    </source>
</evidence>
<dbReference type="SUPFAM" id="SSF88659">
    <property type="entry name" value="Sigma3 and sigma4 domains of RNA polymerase sigma factors"/>
    <property type="match status" value="1"/>
</dbReference>
<evidence type="ECO:0000313" key="8">
    <source>
        <dbReference type="Proteomes" id="UP000280726"/>
    </source>
</evidence>
<feature type="region of interest" description="Disordered" evidence="5">
    <location>
        <begin position="70"/>
        <end position="90"/>
    </location>
</feature>
<keyword evidence="3" id="KW-0731">Sigma factor</keyword>
<dbReference type="SUPFAM" id="SSF88946">
    <property type="entry name" value="Sigma2 domain of RNA polymerase sigma factors"/>
    <property type="match status" value="1"/>
</dbReference>
<feature type="domain" description="RNA polymerase sigma-70 region 2" evidence="6">
    <location>
        <begin position="14"/>
        <end position="69"/>
    </location>
</feature>
<dbReference type="AlphaFoldDB" id="A0A3N4Z6L0"/>
<evidence type="ECO:0000256" key="4">
    <source>
        <dbReference type="ARBA" id="ARBA00023163"/>
    </source>
</evidence>
<gene>
    <name evidence="7" type="ORF">EDD32_3604</name>
</gene>
<comment type="caution">
    <text evidence="7">The sequence shown here is derived from an EMBL/GenBank/DDBJ whole genome shotgun (WGS) entry which is preliminary data.</text>
</comment>
<dbReference type="InterPro" id="IPR007627">
    <property type="entry name" value="RNA_pol_sigma70_r2"/>
</dbReference>
<dbReference type="PANTHER" id="PTHR43133">
    <property type="entry name" value="RNA POLYMERASE ECF-TYPE SIGMA FACTO"/>
    <property type="match status" value="1"/>
</dbReference>
<keyword evidence="2" id="KW-0805">Transcription regulation</keyword>
<evidence type="ECO:0000256" key="2">
    <source>
        <dbReference type="ARBA" id="ARBA00023015"/>
    </source>
</evidence>
<protein>
    <submittedName>
        <fullName evidence="7">RNA polymerase sigma factor (Sigma-70 family)</fullName>
    </submittedName>
</protein>
<reference evidence="7 8" key="1">
    <citation type="submission" date="2018-11" db="EMBL/GenBank/DDBJ databases">
        <title>Sequencing the genomes of 1000 actinobacteria strains.</title>
        <authorList>
            <person name="Klenk H.-P."/>
        </authorList>
    </citation>
    <scope>NUCLEOTIDE SEQUENCE [LARGE SCALE GENOMIC DNA]</scope>
    <source>
        <strain evidence="7 8">DSM 14418</strain>
    </source>
</reference>
<dbReference type="PANTHER" id="PTHR43133:SF25">
    <property type="entry name" value="RNA POLYMERASE SIGMA FACTOR RFAY-RELATED"/>
    <property type="match status" value="1"/>
</dbReference>
<dbReference type="OrthoDB" id="3777963at2"/>
<organism evidence="7 8">
    <name type="scientific">Georgenia muralis</name>
    <dbReference type="NCBI Taxonomy" id="154117"/>
    <lineage>
        <taxon>Bacteria</taxon>
        <taxon>Bacillati</taxon>
        <taxon>Actinomycetota</taxon>
        <taxon>Actinomycetes</taxon>
        <taxon>Micrococcales</taxon>
        <taxon>Bogoriellaceae</taxon>
        <taxon>Georgenia</taxon>
    </lineage>
</organism>
<proteinExistence type="inferred from homology"/>
<dbReference type="InterPro" id="IPR013325">
    <property type="entry name" value="RNA_pol_sigma_r2"/>
</dbReference>
<dbReference type="EMBL" id="RKRA01000001">
    <property type="protein sequence ID" value="RPF29049.1"/>
    <property type="molecule type" value="Genomic_DNA"/>
</dbReference>
<dbReference type="GO" id="GO:0016987">
    <property type="term" value="F:sigma factor activity"/>
    <property type="evidence" value="ECO:0007669"/>
    <property type="project" value="UniProtKB-KW"/>
</dbReference>
<comment type="similarity">
    <text evidence="1">Belongs to the sigma-70 factor family. ECF subfamily.</text>
</comment>
<evidence type="ECO:0000256" key="5">
    <source>
        <dbReference type="SAM" id="MobiDB-lite"/>
    </source>
</evidence>
<evidence type="ECO:0000259" key="6">
    <source>
        <dbReference type="Pfam" id="PF04542"/>
    </source>
</evidence>
<keyword evidence="4" id="KW-0804">Transcription</keyword>
<dbReference type="RefSeq" id="WP_123919715.1">
    <property type="nucleotide sequence ID" value="NZ_RKRA01000001.1"/>
</dbReference>
<dbReference type="GO" id="GO:0006352">
    <property type="term" value="P:DNA-templated transcription initiation"/>
    <property type="evidence" value="ECO:0007669"/>
    <property type="project" value="InterPro"/>
</dbReference>
<evidence type="ECO:0000256" key="3">
    <source>
        <dbReference type="ARBA" id="ARBA00023082"/>
    </source>
</evidence>
<sequence>MEDGSIEELDWSDLRRVALAVAREQGAGESAEDVASEALTRLWVNLEEVREPRAWVRQVTRRLAIDQHRAGPADGWTDLPNSSPEPGERPFPAHLAARSPSGKVAARDDLERALAVVNDVERDLLLGQSAGYSTRELAERCRYTERSVRVKLSVARRKIRQAFPGFVLD</sequence>
<accession>A0A3N4Z6L0</accession>
<dbReference type="InterPro" id="IPR013324">
    <property type="entry name" value="RNA_pol_sigma_r3/r4-like"/>
</dbReference>
<dbReference type="Pfam" id="PF04542">
    <property type="entry name" value="Sigma70_r2"/>
    <property type="match status" value="1"/>
</dbReference>